<dbReference type="STRING" id="1224947.SAMN05216480_101465"/>
<dbReference type="SUPFAM" id="SSF53474">
    <property type="entry name" value="alpha/beta-Hydrolases"/>
    <property type="match status" value="1"/>
</dbReference>
<dbReference type="InterPro" id="IPR050300">
    <property type="entry name" value="GDXG_lipolytic_enzyme"/>
</dbReference>
<dbReference type="EMBL" id="FPBK01000001">
    <property type="protein sequence ID" value="SFU29325.1"/>
    <property type="molecule type" value="Genomic_DNA"/>
</dbReference>
<dbReference type="Gene3D" id="3.40.50.1820">
    <property type="entry name" value="alpha/beta hydrolase"/>
    <property type="match status" value="1"/>
</dbReference>
<dbReference type="OrthoDB" id="9794725at2"/>
<protein>
    <submittedName>
        <fullName evidence="3">Acetyl esterase/lipase</fullName>
    </submittedName>
</protein>
<proteinExistence type="predicted"/>
<evidence type="ECO:0000313" key="3">
    <source>
        <dbReference type="EMBL" id="SFU29325.1"/>
    </source>
</evidence>
<dbReference type="PANTHER" id="PTHR48081">
    <property type="entry name" value="AB HYDROLASE SUPERFAMILY PROTEIN C4A8.06C"/>
    <property type="match status" value="1"/>
</dbReference>
<dbReference type="GO" id="GO:0016787">
    <property type="term" value="F:hydrolase activity"/>
    <property type="evidence" value="ECO:0007669"/>
    <property type="project" value="UniProtKB-KW"/>
</dbReference>
<sequence>MKTYTLLATLLIFIGMKAQTDKTIEIWNDEIPNSQKSNSEEKWDQSEWGTLWVTHVQKPTIEVFLPTPRTATGTGVLICPGGGYAGLAYDWEGTDIAKWLNSKGIAAFVLKYRLPSDASVKTTYKAPLQDAQRAMRYIKSNKDQFHLKDGQIGVMGFSAGGHVASTLGTLYNKEVYTPKDSIDNISAKPDFLALIYPVISMQQGVTHQGSKDQLLGKNPSKIVTDEFSNELNVNTETSPTFLIHSTDDGAVPVQNSLRFYQALIANKVPAAMHIFPTGGHGYGLGLENKATQQWTSLFETWITELYQ</sequence>
<evidence type="ECO:0000259" key="2">
    <source>
        <dbReference type="Pfam" id="PF20434"/>
    </source>
</evidence>
<dbReference type="InterPro" id="IPR029058">
    <property type="entry name" value="AB_hydrolase_fold"/>
</dbReference>
<accession>A0A1I7EZJ3</accession>
<dbReference type="AlphaFoldDB" id="A0A1I7EZJ3"/>
<keyword evidence="4" id="KW-1185">Reference proteome</keyword>
<organism evidence="3 4">
    <name type="scientific">Pustulibacterium marinum</name>
    <dbReference type="NCBI Taxonomy" id="1224947"/>
    <lineage>
        <taxon>Bacteria</taxon>
        <taxon>Pseudomonadati</taxon>
        <taxon>Bacteroidota</taxon>
        <taxon>Flavobacteriia</taxon>
        <taxon>Flavobacteriales</taxon>
        <taxon>Flavobacteriaceae</taxon>
        <taxon>Pustulibacterium</taxon>
    </lineage>
</organism>
<reference evidence="3 4" key="1">
    <citation type="submission" date="2016-10" db="EMBL/GenBank/DDBJ databases">
        <authorList>
            <person name="de Groot N.N."/>
        </authorList>
    </citation>
    <scope>NUCLEOTIDE SEQUENCE [LARGE SCALE GENOMIC DNA]</scope>
    <source>
        <strain evidence="3 4">CGMCC 1.12333</strain>
    </source>
</reference>
<evidence type="ECO:0000313" key="4">
    <source>
        <dbReference type="Proteomes" id="UP000199138"/>
    </source>
</evidence>
<dbReference type="Pfam" id="PF20434">
    <property type="entry name" value="BD-FAE"/>
    <property type="match status" value="1"/>
</dbReference>
<dbReference type="Proteomes" id="UP000199138">
    <property type="component" value="Unassembled WGS sequence"/>
</dbReference>
<name>A0A1I7EZJ3_9FLAO</name>
<evidence type="ECO:0000256" key="1">
    <source>
        <dbReference type="ARBA" id="ARBA00022801"/>
    </source>
</evidence>
<gene>
    <name evidence="3" type="ORF">SAMN05216480_101465</name>
</gene>
<feature type="domain" description="BD-FAE-like" evidence="2">
    <location>
        <begin position="62"/>
        <end position="263"/>
    </location>
</feature>
<keyword evidence="1" id="KW-0378">Hydrolase</keyword>
<dbReference type="RefSeq" id="WP_093022464.1">
    <property type="nucleotide sequence ID" value="NZ_FPBK01000001.1"/>
</dbReference>
<dbReference type="InterPro" id="IPR049492">
    <property type="entry name" value="BD-FAE-like_dom"/>
</dbReference>
<dbReference type="PANTHER" id="PTHR48081:SF6">
    <property type="entry name" value="PEPTIDASE S9 PROLYL OLIGOPEPTIDASE CATALYTIC DOMAIN-CONTAINING PROTEIN"/>
    <property type="match status" value="1"/>
</dbReference>